<dbReference type="PROSITE" id="PS50039">
    <property type="entry name" value="FORK_HEAD_3"/>
    <property type="match status" value="1"/>
</dbReference>
<accession>A0A1M3TPN8</accession>
<name>A0A1M3TPN8_ASPLC</name>
<keyword evidence="3 6" id="KW-0238">DNA-binding</keyword>
<evidence type="ECO:0000313" key="9">
    <source>
        <dbReference type="EMBL" id="OJZ88838.1"/>
    </source>
</evidence>
<feature type="compositionally biased region" description="Basic residues" evidence="7">
    <location>
        <begin position="197"/>
        <end position="214"/>
    </location>
</feature>
<evidence type="ECO:0000256" key="5">
    <source>
        <dbReference type="ARBA" id="ARBA00023242"/>
    </source>
</evidence>
<dbReference type="InterPro" id="IPR001766">
    <property type="entry name" value="Fork_head_dom"/>
</dbReference>
<evidence type="ECO:0000259" key="8">
    <source>
        <dbReference type="PROSITE" id="PS50039"/>
    </source>
</evidence>
<dbReference type="SUPFAM" id="SSF46785">
    <property type="entry name" value="Winged helix' DNA-binding domain"/>
    <property type="match status" value="1"/>
</dbReference>
<gene>
    <name evidence="9" type="ORF">ASPFODRAFT_44638</name>
</gene>
<reference evidence="10" key="1">
    <citation type="journal article" date="2017" name="Genome Biol.">
        <title>Comparative genomics reveals high biological diversity and specific adaptations in the industrially and medically important fungal genus Aspergillus.</title>
        <authorList>
            <person name="de Vries R.P."/>
            <person name="Riley R."/>
            <person name="Wiebenga A."/>
            <person name="Aguilar-Osorio G."/>
            <person name="Amillis S."/>
            <person name="Uchima C.A."/>
            <person name="Anderluh G."/>
            <person name="Asadollahi M."/>
            <person name="Askin M."/>
            <person name="Barry K."/>
            <person name="Battaglia E."/>
            <person name="Bayram O."/>
            <person name="Benocci T."/>
            <person name="Braus-Stromeyer S.A."/>
            <person name="Caldana C."/>
            <person name="Canovas D."/>
            <person name="Cerqueira G.C."/>
            <person name="Chen F."/>
            <person name="Chen W."/>
            <person name="Choi C."/>
            <person name="Clum A."/>
            <person name="Dos Santos R.A."/>
            <person name="Damasio A.R."/>
            <person name="Diallinas G."/>
            <person name="Emri T."/>
            <person name="Fekete E."/>
            <person name="Flipphi M."/>
            <person name="Freyberg S."/>
            <person name="Gallo A."/>
            <person name="Gournas C."/>
            <person name="Habgood R."/>
            <person name="Hainaut M."/>
            <person name="Harispe M.L."/>
            <person name="Henrissat B."/>
            <person name="Hilden K.S."/>
            <person name="Hope R."/>
            <person name="Hossain A."/>
            <person name="Karabika E."/>
            <person name="Karaffa L."/>
            <person name="Karanyi Z."/>
            <person name="Krasevec N."/>
            <person name="Kuo A."/>
            <person name="Kusch H."/>
            <person name="LaButti K."/>
            <person name="Lagendijk E.L."/>
            <person name="Lapidus A."/>
            <person name="Levasseur A."/>
            <person name="Lindquist E."/>
            <person name="Lipzen A."/>
            <person name="Logrieco A.F."/>
            <person name="MacCabe A."/>
            <person name="Maekelae M.R."/>
            <person name="Malavazi I."/>
            <person name="Melin P."/>
            <person name="Meyer V."/>
            <person name="Mielnichuk N."/>
            <person name="Miskei M."/>
            <person name="Molnar A.P."/>
            <person name="Mule G."/>
            <person name="Ngan C.Y."/>
            <person name="Orejas M."/>
            <person name="Orosz E."/>
            <person name="Ouedraogo J.P."/>
            <person name="Overkamp K.M."/>
            <person name="Park H.-S."/>
            <person name="Perrone G."/>
            <person name="Piumi F."/>
            <person name="Punt P.J."/>
            <person name="Ram A.F."/>
            <person name="Ramon A."/>
            <person name="Rauscher S."/>
            <person name="Record E."/>
            <person name="Riano-Pachon D.M."/>
            <person name="Robert V."/>
            <person name="Roehrig J."/>
            <person name="Ruller R."/>
            <person name="Salamov A."/>
            <person name="Salih N.S."/>
            <person name="Samson R.A."/>
            <person name="Sandor E."/>
            <person name="Sanguinetti M."/>
            <person name="Schuetze T."/>
            <person name="Sepcic K."/>
            <person name="Shelest E."/>
            <person name="Sherlock G."/>
            <person name="Sophianopoulou V."/>
            <person name="Squina F.M."/>
            <person name="Sun H."/>
            <person name="Susca A."/>
            <person name="Todd R.B."/>
            <person name="Tsang A."/>
            <person name="Unkles S.E."/>
            <person name="van de Wiele N."/>
            <person name="van Rossen-Uffink D."/>
            <person name="Oliveira J.V."/>
            <person name="Vesth T.C."/>
            <person name="Visser J."/>
            <person name="Yu J.-H."/>
            <person name="Zhou M."/>
            <person name="Andersen M.R."/>
            <person name="Archer D.B."/>
            <person name="Baker S.E."/>
            <person name="Benoit I."/>
            <person name="Brakhage A.A."/>
            <person name="Braus G.H."/>
            <person name="Fischer R."/>
            <person name="Frisvad J.C."/>
            <person name="Goldman G.H."/>
            <person name="Houbraken J."/>
            <person name="Oakley B."/>
            <person name="Pocsi I."/>
            <person name="Scazzocchio C."/>
            <person name="Seiboth B."/>
            <person name="vanKuyk P.A."/>
            <person name="Wortman J."/>
            <person name="Dyer P.S."/>
            <person name="Grigoriev I.V."/>
        </authorList>
    </citation>
    <scope>NUCLEOTIDE SEQUENCE [LARGE SCALE GENOMIC DNA]</scope>
    <source>
        <strain evidence="10">CBS 106.47</strain>
    </source>
</reference>
<dbReference type="AlphaFoldDB" id="A0A1M3TPN8"/>
<dbReference type="InterPro" id="IPR036388">
    <property type="entry name" value="WH-like_DNA-bd_sf"/>
</dbReference>
<dbReference type="SMART" id="SM00339">
    <property type="entry name" value="FH"/>
    <property type="match status" value="1"/>
</dbReference>
<feature type="domain" description="Fork-head" evidence="8">
    <location>
        <begin position="108"/>
        <end position="178"/>
    </location>
</feature>
<dbReference type="PANTHER" id="PTHR45881:SF5">
    <property type="entry name" value="FORK-HEAD DOMAIN-CONTAINING PROTEIN"/>
    <property type="match status" value="1"/>
</dbReference>
<evidence type="ECO:0000256" key="3">
    <source>
        <dbReference type="ARBA" id="ARBA00023125"/>
    </source>
</evidence>
<keyword evidence="4" id="KW-0804">Transcription</keyword>
<dbReference type="VEuPathDB" id="FungiDB:ASPFODRAFT_44638"/>
<comment type="subcellular location">
    <subcellularLocation>
        <location evidence="1 6">Nucleus</location>
    </subcellularLocation>
</comment>
<dbReference type="Gene3D" id="1.10.10.10">
    <property type="entry name" value="Winged helix-like DNA-binding domain superfamily/Winged helix DNA-binding domain"/>
    <property type="match status" value="1"/>
</dbReference>
<evidence type="ECO:0000256" key="7">
    <source>
        <dbReference type="SAM" id="MobiDB-lite"/>
    </source>
</evidence>
<proteinExistence type="predicted"/>
<dbReference type="EMBL" id="KV878239">
    <property type="protein sequence ID" value="OJZ88838.1"/>
    <property type="molecule type" value="Genomic_DNA"/>
</dbReference>
<keyword evidence="5 6" id="KW-0539">Nucleus</keyword>
<keyword evidence="2" id="KW-0805">Transcription regulation</keyword>
<evidence type="ECO:0000313" key="10">
    <source>
        <dbReference type="Proteomes" id="UP000184063"/>
    </source>
</evidence>
<evidence type="ECO:0000256" key="4">
    <source>
        <dbReference type="ARBA" id="ARBA00023163"/>
    </source>
</evidence>
<feature type="region of interest" description="Disordered" evidence="7">
    <location>
        <begin position="189"/>
        <end position="214"/>
    </location>
</feature>
<dbReference type="Proteomes" id="UP000184063">
    <property type="component" value="Unassembled WGS sequence"/>
</dbReference>
<dbReference type="PANTHER" id="PTHR45881">
    <property type="entry name" value="CHECKPOINT SUPPRESSOR 1-LIKE, ISOFORM A-RELATED"/>
    <property type="match status" value="1"/>
</dbReference>
<dbReference type="GO" id="GO:0005634">
    <property type="term" value="C:nucleus"/>
    <property type="evidence" value="ECO:0007669"/>
    <property type="project" value="UniProtKB-SubCell"/>
</dbReference>
<sequence>MQQLGFHPSKQPASLNDPCPPEALGALYLDFDNAYANLSVQTWFAVSDPVEAMICYSPALSQPPVWPTTATMTTSPSSSLTCLQCQSLSPSLATQPIKIERDREVAFKSSASYAKLICDALLSVPGHQLPLHGIYLWFRENTKVARDDGSTGWQSSIRYNLSRNPGFQMVQAQSRSGKRPKSIRALTSEALANGIKPTKRSQKCKRRETKRLEA</sequence>
<dbReference type="InterPro" id="IPR036390">
    <property type="entry name" value="WH_DNA-bd_sf"/>
</dbReference>
<evidence type="ECO:0000256" key="2">
    <source>
        <dbReference type="ARBA" id="ARBA00023015"/>
    </source>
</evidence>
<evidence type="ECO:0000256" key="1">
    <source>
        <dbReference type="ARBA" id="ARBA00004123"/>
    </source>
</evidence>
<dbReference type="Pfam" id="PF00250">
    <property type="entry name" value="Forkhead"/>
    <property type="match status" value="1"/>
</dbReference>
<dbReference type="GO" id="GO:0000981">
    <property type="term" value="F:DNA-binding transcription factor activity, RNA polymerase II-specific"/>
    <property type="evidence" value="ECO:0007669"/>
    <property type="project" value="TreeGrafter"/>
</dbReference>
<organism evidence="9 10">
    <name type="scientific">Aspergillus luchuensis (strain CBS 106.47)</name>
    <dbReference type="NCBI Taxonomy" id="1137211"/>
    <lineage>
        <taxon>Eukaryota</taxon>
        <taxon>Fungi</taxon>
        <taxon>Dikarya</taxon>
        <taxon>Ascomycota</taxon>
        <taxon>Pezizomycotina</taxon>
        <taxon>Eurotiomycetes</taxon>
        <taxon>Eurotiomycetidae</taxon>
        <taxon>Eurotiales</taxon>
        <taxon>Aspergillaceae</taxon>
        <taxon>Aspergillus</taxon>
        <taxon>Aspergillus subgen. Circumdati</taxon>
    </lineage>
</organism>
<feature type="DNA-binding region" description="Fork-head" evidence="6">
    <location>
        <begin position="108"/>
        <end position="178"/>
    </location>
</feature>
<dbReference type="GO" id="GO:0000978">
    <property type="term" value="F:RNA polymerase II cis-regulatory region sequence-specific DNA binding"/>
    <property type="evidence" value="ECO:0007669"/>
    <property type="project" value="TreeGrafter"/>
</dbReference>
<evidence type="ECO:0000256" key="6">
    <source>
        <dbReference type="PROSITE-ProRule" id="PRU00089"/>
    </source>
</evidence>
<protein>
    <recommendedName>
        <fullName evidence="8">Fork-head domain-containing protein</fullName>
    </recommendedName>
</protein>